<comment type="caution">
    <text evidence="1">The sequence shown here is derived from an EMBL/GenBank/DDBJ whole genome shotgun (WGS) entry which is preliminary data.</text>
</comment>
<dbReference type="EMBL" id="AFRT01003553">
    <property type="protein sequence ID" value="ELU36376.1"/>
    <property type="molecule type" value="Genomic_DNA"/>
</dbReference>
<organism evidence="1 2">
    <name type="scientific">Thanatephorus cucumeris (strain AG1-IA)</name>
    <name type="common">Rice sheath blight fungus</name>
    <name type="synonym">Rhizoctonia solani</name>
    <dbReference type="NCBI Taxonomy" id="983506"/>
    <lineage>
        <taxon>Eukaryota</taxon>
        <taxon>Fungi</taxon>
        <taxon>Dikarya</taxon>
        <taxon>Basidiomycota</taxon>
        <taxon>Agaricomycotina</taxon>
        <taxon>Agaricomycetes</taxon>
        <taxon>Cantharellales</taxon>
        <taxon>Ceratobasidiaceae</taxon>
        <taxon>Rhizoctonia</taxon>
        <taxon>Rhizoctonia solani AG-1</taxon>
    </lineage>
</organism>
<name>L8WDX9_THACA</name>
<dbReference type="Proteomes" id="UP000011668">
    <property type="component" value="Unassembled WGS sequence"/>
</dbReference>
<reference evidence="1 2" key="1">
    <citation type="journal article" date="2013" name="Nat. Commun.">
        <title>The evolution and pathogenic mechanisms of the rice sheath blight pathogen.</title>
        <authorList>
            <person name="Zheng A."/>
            <person name="Lin R."/>
            <person name="Xu L."/>
            <person name="Qin P."/>
            <person name="Tang C."/>
            <person name="Ai P."/>
            <person name="Zhang D."/>
            <person name="Liu Y."/>
            <person name="Sun Z."/>
            <person name="Feng H."/>
            <person name="Wang Y."/>
            <person name="Chen Y."/>
            <person name="Liang X."/>
            <person name="Fu R."/>
            <person name="Li Q."/>
            <person name="Zhang J."/>
            <person name="Yu X."/>
            <person name="Xie Z."/>
            <person name="Ding L."/>
            <person name="Guan P."/>
            <person name="Tang J."/>
            <person name="Liang Y."/>
            <person name="Wang S."/>
            <person name="Deng Q."/>
            <person name="Li S."/>
            <person name="Zhu J."/>
            <person name="Wang L."/>
            <person name="Liu H."/>
            <person name="Li P."/>
        </authorList>
    </citation>
    <scope>NUCLEOTIDE SEQUENCE [LARGE SCALE GENOMIC DNA]</scope>
    <source>
        <strain evidence="2">AG-1 IA</strain>
    </source>
</reference>
<dbReference type="AlphaFoldDB" id="L8WDX9"/>
<gene>
    <name evidence="1" type="ORF">AG1IA_09596</name>
</gene>
<proteinExistence type="predicted"/>
<protein>
    <submittedName>
        <fullName evidence="1">Uncharacterized protein</fullName>
    </submittedName>
</protein>
<evidence type="ECO:0000313" key="2">
    <source>
        <dbReference type="Proteomes" id="UP000011668"/>
    </source>
</evidence>
<keyword evidence="2" id="KW-1185">Reference proteome</keyword>
<accession>L8WDX9</accession>
<dbReference type="HOGENOM" id="CLU_3143981_0_0_1"/>
<sequence length="49" mass="5732">MYDRKHISGYMPRARDDRFLHIMPAHLEGPIPDMAHIYLMFNGLGMLSD</sequence>
<evidence type="ECO:0000313" key="1">
    <source>
        <dbReference type="EMBL" id="ELU36376.1"/>
    </source>
</evidence>